<keyword evidence="1" id="KW-0175">Coiled coil</keyword>
<evidence type="ECO:0000256" key="2">
    <source>
        <dbReference type="SAM" id="Phobius"/>
    </source>
</evidence>
<feature type="transmembrane region" description="Helical" evidence="2">
    <location>
        <begin position="179"/>
        <end position="202"/>
    </location>
</feature>
<keyword evidence="2" id="KW-0812">Transmembrane</keyword>
<gene>
    <name evidence="3" type="ORF">GCM10008088_27600</name>
</gene>
<protein>
    <submittedName>
        <fullName evidence="3">Uncharacterized protein</fullName>
    </submittedName>
</protein>
<accession>A0ABQ3C1D8</accession>
<organism evidence="3 4">
    <name type="scientific">Mesonia mobilis</name>
    <dbReference type="NCBI Taxonomy" id="369791"/>
    <lineage>
        <taxon>Bacteria</taxon>
        <taxon>Pseudomonadati</taxon>
        <taxon>Bacteroidota</taxon>
        <taxon>Flavobacteriia</taxon>
        <taxon>Flavobacteriales</taxon>
        <taxon>Flavobacteriaceae</taxon>
        <taxon>Mesonia</taxon>
    </lineage>
</organism>
<evidence type="ECO:0000313" key="4">
    <source>
        <dbReference type="Proteomes" id="UP000615593"/>
    </source>
</evidence>
<proteinExistence type="predicted"/>
<name>A0ABQ3C1D8_9FLAO</name>
<evidence type="ECO:0000256" key="1">
    <source>
        <dbReference type="SAM" id="Coils"/>
    </source>
</evidence>
<evidence type="ECO:0000313" key="3">
    <source>
        <dbReference type="EMBL" id="GGZ64537.1"/>
    </source>
</evidence>
<feature type="coiled-coil region" evidence="1">
    <location>
        <begin position="7"/>
        <end position="58"/>
    </location>
</feature>
<sequence>MNYKNEIKIYEQNLENYNREIKNYEKFKEKHKNDIEVYKKVRQKNIELKNELTEIQKELWNIYDLMKLGKIDINKEEYGLLFQIITNCNLDDDVGMVNRNFYPDDFSVNKNLKTDKSSINESIIKGINFLLKLSTKNRIKILELLKYVNKIQNSNLENGEKSSKIKSILWTQQSATTKLFVGGFLGTIGGLVIFGTGGIGIAGLGGAIGIWGFLAGTTGGILISSIIQNFENKK</sequence>
<keyword evidence="2" id="KW-0472">Membrane</keyword>
<keyword evidence="4" id="KW-1185">Reference proteome</keyword>
<keyword evidence="2" id="KW-1133">Transmembrane helix</keyword>
<reference evidence="4" key="1">
    <citation type="journal article" date="2019" name="Int. J. Syst. Evol. Microbiol.">
        <title>The Global Catalogue of Microorganisms (GCM) 10K type strain sequencing project: providing services to taxonomists for standard genome sequencing and annotation.</title>
        <authorList>
            <consortium name="The Broad Institute Genomics Platform"/>
            <consortium name="The Broad Institute Genome Sequencing Center for Infectious Disease"/>
            <person name="Wu L."/>
            <person name="Ma J."/>
        </authorList>
    </citation>
    <scope>NUCLEOTIDE SEQUENCE [LARGE SCALE GENOMIC DNA]</scope>
    <source>
        <strain evidence="4">KCTC 12708</strain>
    </source>
</reference>
<dbReference type="Proteomes" id="UP000615593">
    <property type="component" value="Unassembled WGS sequence"/>
</dbReference>
<comment type="caution">
    <text evidence="3">The sequence shown here is derived from an EMBL/GenBank/DDBJ whole genome shotgun (WGS) entry which is preliminary data.</text>
</comment>
<dbReference type="EMBL" id="BMWY01000010">
    <property type="protein sequence ID" value="GGZ64537.1"/>
    <property type="molecule type" value="Genomic_DNA"/>
</dbReference>
<feature type="transmembrane region" description="Helical" evidence="2">
    <location>
        <begin position="208"/>
        <end position="227"/>
    </location>
</feature>